<name>A0A7F8Q9X6_LEPWE</name>
<evidence type="ECO:0000256" key="1">
    <source>
        <dbReference type="SAM" id="MobiDB-lite"/>
    </source>
</evidence>
<dbReference type="KEGG" id="lww:115938083"/>
<feature type="region of interest" description="Disordered" evidence="1">
    <location>
        <begin position="33"/>
        <end position="54"/>
    </location>
</feature>
<keyword evidence="2" id="KW-1185">Reference proteome</keyword>
<dbReference type="Proteomes" id="UP000245341">
    <property type="component" value="Unplaced"/>
</dbReference>
<sequence length="257" mass="26895">MVTLSPLPFSGSCATRPAQLIPWSPCVFQNMTHPRAPPRKRDLSWPSGGIPGPQSPGLTPSSCLLVLQVTPATLPPSAGGPCPSTAASELLFSKNTIPTEPGRPWRTGKPEHLCCHLAEEKGVWMEEERSAQSRSAPQGLACPWGSSPGAPAALGLTLPQGPFGASSPGGSPFSLPSREPASNAALMHPGHLSSTRDAARRKAGCSNLRPATCRPCDPAKAMLPLRALVCSRLRWVDRSTRLRGPQEGGGRGDADPG</sequence>
<evidence type="ECO:0000313" key="2">
    <source>
        <dbReference type="Proteomes" id="UP000245341"/>
    </source>
</evidence>
<evidence type="ECO:0000313" key="3">
    <source>
        <dbReference type="RefSeq" id="XP_030877123.1"/>
    </source>
</evidence>
<dbReference type="GeneID" id="115938083"/>
<organism evidence="2 3">
    <name type="scientific">Leptonychotes weddellii</name>
    <name type="common">Weddell seal</name>
    <name type="synonym">Otaria weddellii</name>
    <dbReference type="NCBI Taxonomy" id="9713"/>
    <lineage>
        <taxon>Eukaryota</taxon>
        <taxon>Metazoa</taxon>
        <taxon>Chordata</taxon>
        <taxon>Craniata</taxon>
        <taxon>Vertebrata</taxon>
        <taxon>Euteleostomi</taxon>
        <taxon>Mammalia</taxon>
        <taxon>Eutheria</taxon>
        <taxon>Laurasiatheria</taxon>
        <taxon>Carnivora</taxon>
        <taxon>Caniformia</taxon>
        <taxon>Pinnipedia</taxon>
        <taxon>Phocidae</taxon>
        <taxon>Monachinae</taxon>
        <taxon>Lobodontini</taxon>
        <taxon>Leptonychotes</taxon>
    </lineage>
</organism>
<reference evidence="3" key="1">
    <citation type="submission" date="2025-08" db="UniProtKB">
        <authorList>
            <consortium name="RefSeq"/>
        </authorList>
    </citation>
    <scope>IDENTIFICATION</scope>
    <source>
        <tissue evidence="3">Liver</tissue>
    </source>
</reference>
<dbReference type="AlphaFoldDB" id="A0A7F8Q9X6"/>
<accession>A0A7F8Q9X6</accession>
<gene>
    <name evidence="3" type="primary">LOC115938083</name>
</gene>
<protein>
    <submittedName>
        <fullName evidence="3">Uncharacterized protein LOC115938083 isoform X1</fullName>
    </submittedName>
</protein>
<proteinExistence type="predicted"/>
<dbReference type="RefSeq" id="XP_030877123.1">
    <property type="nucleotide sequence ID" value="XM_031021263.1"/>
</dbReference>
<dbReference type="OrthoDB" id="9809754at2759"/>